<dbReference type="GO" id="GO:0051539">
    <property type="term" value="F:4 iron, 4 sulfur cluster binding"/>
    <property type="evidence" value="ECO:0007669"/>
    <property type="project" value="UniProtKB-KW"/>
</dbReference>
<evidence type="ECO:0000256" key="2">
    <source>
        <dbReference type="ARBA" id="ARBA00022485"/>
    </source>
</evidence>
<feature type="domain" description="Fe-S hydro-lyase tartrate dehydratase alpha-type catalytic" evidence="7">
    <location>
        <begin position="14"/>
        <end position="72"/>
    </location>
</feature>
<feature type="non-terminal residue" evidence="8">
    <location>
        <position position="72"/>
    </location>
</feature>
<keyword evidence="2" id="KW-0004">4Fe-4S</keyword>
<evidence type="ECO:0000313" key="8">
    <source>
        <dbReference type="EMBL" id="EKC56992.1"/>
    </source>
</evidence>
<keyword evidence="4" id="KW-0408">Iron</keyword>
<dbReference type="Pfam" id="PF05681">
    <property type="entry name" value="Fumerase"/>
    <property type="match status" value="1"/>
</dbReference>
<name>K1S8L6_9ZZZZ</name>
<sequence length="72" mass="8165">MNKQEQVQQMTTYMANFVSHIAKVLPDDIIAKLDELGAQEDAPLSKVIYETMKRNQKLAKELNRPSCQDTGV</sequence>
<evidence type="ECO:0000256" key="3">
    <source>
        <dbReference type="ARBA" id="ARBA00022723"/>
    </source>
</evidence>
<gene>
    <name evidence="8" type="ORF">OBE_10775</name>
</gene>
<keyword evidence="6" id="KW-0456">Lyase</keyword>
<accession>K1S8L6</accession>
<proteinExistence type="inferred from homology"/>
<dbReference type="AlphaFoldDB" id="K1S8L6"/>
<evidence type="ECO:0000259" key="7">
    <source>
        <dbReference type="Pfam" id="PF05681"/>
    </source>
</evidence>
<keyword evidence="3" id="KW-0479">Metal-binding</keyword>
<dbReference type="GO" id="GO:0046872">
    <property type="term" value="F:metal ion binding"/>
    <property type="evidence" value="ECO:0007669"/>
    <property type="project" value="UniProtKB-KW"/>
</dbReference>
<dbReference type="GO" id="GO:0016829">
    <property type="term" value="F:lyase activity"/>
    <property type="evidence" value="ECO:0007669"/>
    <property type="project" value="UniProtKB-KW"/>
</dbReference>
<dbReference type="InterPro" id="IPR004646">
    <property type="entry name" value="Fe-S_hydro-lyase_TtdA-typ_cat"/>
</dbReference>
<organism evidence="8">
    <name type="scientific">human gut metagenome</name>
    <dbReference type="NCBI Taxonomy" id="408170"/>
    <lineage>
        <taxon>unclassified sequences</taxon>
        <taxon>metagenomes</taxon>
        <taxon>organismal metagenomes</taxon>
    </lineage>
</organism>
<dbReference type="EMBL" id="AJWZ01007406">
    <property type="protein sequence ID" value="EKC56992.1"/>
    <property type="molecule type" value="Genomic_DNA"/>
</dbReference>
<protein>
    <submittedName>
        <fullName evidence="8">Tartrate dehydratase subunit alpha</fullName>
    </submittedName>
</protein>
<comment type="similarity">
    <text evidence="1">Belongs to the class-I fumarase family.</text>
</comment>
<evidence type="ECO:0000256" key="1">
    <source>
        <dbReference type="ARBA" id="ARBA00008876"/>
    </source>
</evidence>
<evidence type="ECO:0000256" key="4">
    <source>
        <dbReference type="ARBA" id="ARBA00023004"/>
    </source>
</evidence>
<evidence type="ECO:0000256" key="5">
    <source>
        <dbReference type="ARBA" id="ARBA00023014"/>
    </source>
</evidence>
<reference evidence="8" key="1">
    <citation type="journal article" date="2013" name="Environ. Microbiol.">
        <title>Microbiota from the distal guts of lean and obese adolescents exhibit partial functional redundancy besides clear differences in community structure.</title>
        <authorList>
            <person name="Ferrer M."/>
            <person name="Ruiz A."/>
            <person name="Lanza F."/>
            <person name="Haange S.B."/>
            <person name="Oberbach A."/>
            <person name="Till H."/>
            <person name="Bargiela R."/>
            <person name="Campoy C."/>
            <person name="Segura M.T."/>
            <person name="Richter M."/>
            <person name="von Bergen M."/>
            <person name="Seifert J."/>
            <person name="Suarez A."/>
        </authorList>
    </citation>
    <scope>NUCLEOTIDE SEQUENCE</scope>
</reference>
<comment type="caution">
    <text evidence="8">The sequence shown here is derived from an EMBL/GenBank/DDBJ whole genome shotgun (WGS) entry which is preliminary data.</text>
</comment>
<keyword evidence="5" id="KW-0411">Iron-sulfur</keyword>
<evidence type="ECO:0000256" key="6">
    <source>
        <dbReference type="ARBA" id="ARBA00023239"/>
    </source>
</evidence>